<comment type="cofactor">
    <cofactor evidence="1">
        <name>[4Fe-4S] cluster</name>
        <dbReference type="ChEBI" id="CHEBI:49883"/>
    </cofactor>
</comment>
<dbReference type="InterPro" id="IPR006638">
    <property type="entry name" value="Elp3/MiaA/NifB-like_rSAM"/>
</dbReference>
<dbReference type="InterPro" id="IPR058240">
    <property type="entry name" value="rSAM_sf"/>
</dbReference>
<dbReference type="InterPro" id="IPR023885">
    <property type="entry name" value="4Fe4S-binding_SPASM_dom"/>
</dbReference>
<dbReference type="RefSeq" id="WP_174447818.1">
    <property type="nucleotide sequence ID" value="NZ_AP018732.1"/>
</dbReference>
<reference evidence="8 9" key="1">
    <citation type="journal article" date="2019" name="ISME J.">
        <title>Isolation and characterization of a thermophilic sulfur- and iron-reducing thaumarchaeote from a terrestrial acidic hot spring.</title>
        <authorList>
            <person name="Kato S."/>
            <person name="Itoh T."/>
            <person name="Yuki M."/>
            <person name="Nagamori M."/>
            <person name="Ohnishi M."/>
            <person name="Uematsu K."/>
            <person name="Suzuki K."/>
            <person name="Takashina T."/>
            <person name="Ohkuma M."/>
        </authorList>
    </citation>
    <scope>NUCLEOTIDE SEQUENCE [LARGE SCALE GENOMIC DNA]</scope>
    <source>
        <strain evidence="8 9">NAS-02</strain>
    </source>
</reference>
<dbReference type="AlphaFoldDB" id="A0A4P2VBL2"/>
<dbReference type="CDD" id="cd01335">
    <property type="entry name" value="Radical_SAM"/>
    <property type="match status" value="1"/>
</dbReference>
<dbReference type="PANTHER" id="PTHR11228">
    <property type="entry name" value="RADICAL SAM DOMAIN PROTEIN"/>
    <property type="match status" value="1"/>
</dbReference>
<keyword evidence="9" id="KW-1185">Reference proteome</keyword>
<dbReference type="Pfam" id="PF04055">
    <property type="entry name" value="Radical_SAM"/>
    <property type="match status" value="1"/>
</dbReference>
<dbReference type="InterPro" id="IPR017200">
    <property type="entry name" value="PqqE-like"/>
</dbReference>
<dbReference type="NCBIfam" id="TIGR04085">
    <property type="entry name" value="rSAM_more_4Fe4S"/>
    <property type="match status" value="1"/>
</dbReference>
<evidence type="ECO:0000313" key="9">
    <source>
        <dbReference type="Proteomes" id="UP000509448"/>
    </source>
</evidence>
<sequence>MIPVSVMVTGKGTVSRRIKGDYGPGRPSRFSDVWRPVVSWNLTSACNLACVHCYIRAGARGARELTRDEALDVIRQMSDVGVPLVLLSGGEPLMRPDALDLIREIVDRGIKVALSTNGTLITDDVAKQLSKMGVSYVGISLDSPRPEWHDSFRGVHGAFDMTMRGIRKSVEAGLDVGIRLTVTSRNVCDVPEMLRLAKGVGARRVTFYHLSAAGRALELDRSWYMSAEQYSKFVDTLVEESRRYEGELEIETTMAPFDGIAIADRLSRDPGEFRDMMDLVASQGGCGRKIVSIYPDGTVRPCQFVDFMELGNVLKSSLREILNPSREEVNYFANTQQYLSGPKCSSCPFRSVCKGGDRIRAYYLGGGLGADDPQCSLDVSTIAARWNFWTDAPRSDVASEKPY</sequence>
<evidence type="ECO:0000256" key="2">
    <source>
        <dbReference type="ARBA" id="ARBA00022485"/>
    </source>
</evidence>
<proteinExistence type="predicted"/>
<dbReference type="PANTHER" id="PTHR11228:SF7">
    <property type="entry name" value="PQQA PEPTIDE CYCLASE"/>
    <property type="match status" value="1"/>
</dbReference>
<evidence type="ECO:0000256" key="3">
    <source>
        <dbReference type="ARBA" id="ARBA00022691"/>
    </source>
</evidence>
<dbReference type="PROSITE" id="PS51918">
    <property type="entry name" value="RADICAL_SAM"/>
    <property type="match status" value="1"/>
</dbReference>
<dbReference type="InterPro" id="IPR013785">
    <property type="entry name" value="Aldolase_TIM"/>
</dbReference>
<evidence type="ECO:0000313" key="8">
    <source>
        <dbReference type="EMBL" id="BBE41471.1"/>
    </source>
</evidence>
<dbReference type="GO" id="GO:0003824">
    <property type="term" value="F:catalytic activity"/>
    <property type="evidence" value="ECO:0007669"/>
    <property type="project" value="InterPro"/>
</dbReference>
<dbReference type="GeneID" id="55583876"/>
<dbReference type="Pfam" id="PF13186">
    <property type="entry name" value="SPASM"/>
    <property type="match status" value="1"/>
</dbReference>
<keyword evidence="3" id="KW-0949">S-adenosyl-L-methionine</keyword>
<dbReference type="InterPro" id="IPR007197">
    <property type="entry name" value="rSAM"/>
</dbReference>
<dbReference type="Proteomes" id="UP000509448">
    <property type="component" value="Chromosome"/>
</dbReference>
<dbReference type="InterPro" id="IPR050377">
    <property type="entry name" value="Radical_SAM_PqqE_MftC-like"/>
</dbReference>
<name>A0A4P2VBL2_9ARCH</name>
<keyword evidence="4" id="KW-0479">Metal-binding</keyword>
<keyword evidence="5" id="KW-0408">Iron</keyword>
<dbReference type="OrthoDB" id="30736at2157"/>
<dbReference type="SMART" id="SM00729">
    <property type="entry name" value="Elp3"/>
    <property type="match status" value="1"/>
</dbReference>
<evidence type="ECO:0000256" key="4">
    <source>
        <dbReference type="ARBA" id="ARBA00022723"/>
    </source>
</evidence>
<dbReference type="GO" id="GO:0051539">
    <property type="term" value="F:4 iron, 4 sulfur cluster binding"/>
    <property type="evidence" value="ECO:0007669"/>
    <property type="project" value="UniProtKB-KW"/>
</dbReference>
<dbReference type="EMBL" id="AP018732">
    <property type="protein sequence ID" value="BBE41471.1"/>
    <property type="molecule type" value="Genomic_DNA"/>
</dbReference>
<protein>
    <submittedName>
        <fullName evidence="8">Radical SAM domain heme biosynthesis protein</fullName>
    </submittedName>
</protein>
<evidence type="ECO:0000256" key="1">
    <source>
        <dbReference type="ARBA" id="ARBA00001966"/>
    </source>
</evidence>
<dbReference type="SUPFAM" id="SSF102114">
    <property type="entry name" value="Radical SAM enzymes"/>
    <property type="match status" value="1"/>
</dbReference>
<evidence type="ECO:0000256" key="6">
    <source>
        <dbReference type="ARBA" id="ARBA00023014"/>
    </source>
</evidence>
<accession>A0A4P2VBL2</accession>
<dbReference type="SFLD" id="SFLDG01386">
    <property type="entry name" value="main_SPASM_domain-containing"/>
    <property type="match status" value="1"/>
</dbReference>
<gene>
    <name evidence="8" type="ORF">NAS2_0057</name>
</gene>
<dbReference type="Gene3D" id="3.20.20.70">
    <property type="entry name" value="Aldolase class I"/>
    <property type="match status" value="1"/>
</dbReference>
<evidence type="ECO:0000259" key="7">
    <source>
        <dbReference type="PROSITE" id="PS51918"/>
    </source>
</evidence>
<keyword evidence="6" id="KW-0411">Iron-sulfur</keyword>
<dbReference type="FunFam" id="3.20.20.70:FF:000325">
    <property type="entry name" value="Radical SAM domain protein"/>
    <property type="match status" value="1"/>
</dbReference>
<dbReference type="SFLD" id="SFLDG01067">
    <property type="entry name" value="SPASM/twitch_domain_containing"/>
    <property type="match status" value="1"/>
</dbReference>
<keyword evidence="2" id="KW-0004">4Fe-4S</keyword>
<feature type="domain" description="Radical SAM core" evidence="7">
    <location>
        <begin position="32"/>
        <end position="243"/>
    </location>
</feature>
<organism evidence="8 9">
    <name type="scientific">Conexivisphaera calida</name>
    <dbReference type="NCBI Taxonomy" id="1874277"/>
    <lineage>
        <taxon>Archaea</taxon>
        <taxon>Nitrososphaerota</taxon>
        <taxon>Conexivisphaeria</taxon>
        <taxon>Conexivisphaerales</taxon>
        <taxon>Conexivisphaeraceae</taxon>
        <taxon>Conexivisphaera</taxon>
    </lineage>
</organism>
<dbReference type="GO" id="GO:0046872">
    <property type="term" value="F:metal ion binding"/>
    <property type="evidence" value="ECO:0007669"/>
    <property type="project" value="UniProtKB-KW"/>
</dbReference>
<dbReference type="KEGG" id="ccai:NAS2_0057"/>
<dbReference type="SFLD" id="SFLDS00029">
    <property type="entry name" value="Radical_SAM"/>
    <property type="match status" value="1"/>
</dbReference>
<dbReference type="GO" id="GO:0006783">
    <property type="term" value="P:heme biosynthetic process"/>
    <property type="evidence" value="ECO:0007669"/>
    <property type="project" value="TreeGrafter"/>
</dbReference>
<evidence type="ECO:0000256" key="5">
    <source>
        <dbReference type="ARBA" id="ARBA00023004"/>
    </source>
</evidence>
<dbReference type="PIRSF" id="PIRSF037420">
    <property type="entry name" value="PQQ_syn_pqqE"/>
    <property type="match status" value="1"/>
</dbReference>